<dbReference type="SUPFAM" id="SSF52540">
    <property type="entry name" value="P-loop containing nucleoside triphosphate hydrolases"/>
    <property type="match status" value="1"/>
</dbReference>
<dbReference type="PANTHER" id="PTHR43394">
    <property type="entry name" value="ATP-DEPENDENT PERMEASE MDL1, MITOCHONDRIAL"/>
    <property type="match status" value="1"/>
</dbReference>
<dbReference type="GO" id="GO:0005524">
    <property type="term" value="F:ATP binding"/>
    <property type="evidence" value="ECO:0007669"/>
    <property type="project" value="UniProtKB-KW"/>
</dbReference>
<dbReference type="InterPro" id="IPR039421">
    <property type="entry name" value="Type_1_exporter"/>
</dbReference>
<dbReference type="InterPro" id="IPR017871">
    <property type="entry name" value="ABC_transporter-like_CS"/>
</dbReference>
<evidence type="ECO:0000259" key="12">
    <source>
        <dbReference type="PROSITE" id="PS50929"/>
    </source>
</evidence>
<evidence type="ECO:0000256" key="1">
    <source>
        <dbReference type="ARBA" id="ARBA00004141"/>
    </source>
</evidence>
<dbReference type="InterPro" id="IPR003593">
    <property type="entry name" value="AAA+_ATPase"/>
</dbReference>
<feature type="region of interest" description="Disordered" evidence="9">
    <location>
        <begin position="731"/>
        <end position="757"/>
    </location>
</feature>
<dbReference type="PANTHER" id="PTHR43394:SF1">
    <property type="entry name" value="ATP-BINDING CASSETTE SUB-FAMILY B MEMBER 10, MITOCHONDRIAL"/>
    <property type="match status" value="1"/>
</dbReference>
<reference evidence="13" key="1">
    <citation type="submission" date="2014-02" db="EMBL/GenBank/DDBJ databases">
        <authorList>
            <person name="Genoscope - CEA"/>
        </authorList>
    </citation>
    <scope>NUCLEOTIDE SEQUENCE</scope>
    <source>
        <strain evidence="13">LS3</strain>
    </source>
</reference>
<dbReference type="PROSITE" id="PS50929">
    <property type="entry name" value="ABC_TM1F"/>
    <property type="match status" value="1"/>
</dbReference>
<evidence type="ECO:0000256" key="2">
    <source>
        <dbReference type="ARBA" id="ARBA00005580"/>
    </source>
</evidence>
<evidence type="ECO:0000256" key="4">
    <source>
        <dbReference type="ARBA" id="ARBA00022692"/>
    </source>
</evidence>
<sequence>MVGCLRLAMRPALRGIRSSGFGRQCQPPLQLVTVNRHFTTGPRPSGTGPLGLVCQRPVGGANSLAKDSVFSRVLFGRRFASTEANAPKEQSPKEQDKEGGQTDSLEFEKSEKALQASKVNLAAKLSKRDATVSSGSTRGDIMRLFSLVRGERLSLAFAIMCLLVSSAVSVSLPTMIGKILDATNDQNAEIFGLPLNYFYPALGAVFVVGGIANYGRVVLLRTTGERLVAKLRARLYRKTISQDGEFFDANRVGDLISRLSSDVNIVAKSLTQNVSDGLRSGLQCTAAVGMMCYTSLSLTSVMGILVPVAIGGSWIYGRRLRKLSRDLQQAIGKMTKVSEERLSNIKTAQTFAGEIQEMKLYNDKIRSVFSIGKKEAIAAGLYFGSSGVIGNLTLLTMLGIGSGMVSSGAMSIGQLTTFTMYAGYAGMSAFGLASFYGELMKGVGAASRVFELFDREPEIRSTIGRPVKNARDVITFDHVKFSYPTRPAVTIFEDLNFSIPAGSNVCIVGPSGGGKSTITSLLLRFYDPTAGRVMIGDDDIKDLNLKSLRRHIGVVSQEPVLFSGTIADNIRYGKPDATRFEILEAARRANCGFISDFPDGVDTYVGARGAQLSGGQKQRIAIARALIKKPSILILDEATSALDAESEAAVNEALINLMKDNCTTISIAHRLSTIRRSDSVVVLSSDGRVAEQGNFNELYARPDSHLSYLLRTREDDDVVSRLKQRIYEMEEQVRQERADEDEERVEMEMDRGNKLSA</sequence>
<dbReference type="EMBL" id="HG937693">
    <property type="protein sequence ID" value="CDP34474.1"/>
    <property type="molecule type" value="Genomic_DNA"/>
</dbReference>
<dbReference type="SMART" id="SM00382">
    <property type="entry name" value="AAA"/>
    <property type="match status" value="1"/>
</dbReference>
<dbReference type="PIRSF" id="PIRSF002773">
    <property type="entry name" value="ABC_prm/ATPase_B"/>
    <property type="match status" value="1"/>
</dbReference>
<accession>A0A060T128</accession>
<dbReference type="GO" id="GO:0090374">
    <property type="term" value="P:oligopeptide export from mitochondrion"/>
    <property type="evidence" value="ECO:0007669"/>
    <property type="project" value="TreeGrafter"/>
</dbReference>
<organism evidence="13">
    <name type="scientific">Blastobotrys adeninivorans</name>
    <name type="common">Yeast</name>
    <name type="synonym">Arxula adeninivorans</name>
    <dbReference type="NCBI Taxonomy" id="409370"/>
    <lineage>
        <taxon>Eukaryota</taxon>
        <taxon>Fungi</taxon>
        <taxon>Dikarya</taxon>
        <taxon>Ascomycota</taxon>
        <taxon>Saccharomycotina</taxon>
        <taxon>Dipodascomycetes</taxon>
        <taxon>Dipodascales</taxon>
        <taxon>Trichomonascaceae</taxon>
        <taxon>Blastobotrys</taxon>
    </lineage>
</organism>
<dbReference type="FunFam" id="3.40.50.300:FF:000218">
    <property type="entry name" value="Multidrug ABC transporter ATP-binding protein"/>
    <property type="match status" value="1"/>
</dbReference>
<keyword evidence="4 10" id="KW-0812">Transmembrane</keyword>
<dbReference type="PhylomeDB" id="A0A060T128"/>
<comment type="subcellular location">
    <subcellularLocation>
        <location evidence="1">Membrane</location>
        <topology evidence="1">Multi-pass membrane protein</topology>
    </subcellularLocation>
</comment>
<keyword evidence="3" id="KW-0813">Transport</keyword>
<dbReference type="SUPFAM" id="SSF90123">
    <property type="entry name" value="ABC transporter transmembrane region"/>
    <property type="match status" value="1"/>
</dbReference>
<dbReference type="GO" id="GO:0015421">
    <property type="term" value="F:ABC-type oligopeptide transporter activity"/>
    <property type="evidence" value="ECO:0007669"/>
    <property type="project" value="TreeGrafter"/>
</dbReference>
<keyword evidence="8 10" id="KW-0472">Membrane</keyword>
<dbReference type="InterPro" id="IPR003439">
    <property type="entry name" value="ABC_transporter-like_ATP-bd"/>
</dbReference>
<keyword evidence="7 10" id="KW-1133">Transmembrane helix</keyword>
<reference evidence="13" key="2">
    <citation type="submission" date="2014-06" db="EMBL/GenBank/DDBJ databases">
        <title>The complete genome of Blastobotrys (Arxula) adeninivorans LS3 - a yeast of biotechnological interest.</title>
        <authorList>
            <person name="Kunze G."/>
            <person name="Gaillardin C."/>
            <person name="Czernicka M."/>
            <person name="Durrens P."/>
            <person name="Martin T."/>
            <person name="Boer E."/>
            <person name="Gabaldon T."/>
            <person name="Cruz J."/>
            <person name="Talla E."/>
            <person name="Marck C."/>
            <person name="Goffeau A."/>
            <person name="Barbe V."/>
            <person name="Baret P."/>
            <person name="Baronian K."/>
            <person name="Beier S."/>
            <person name="Bleykasten C."/>
            <person name="Bode R."/>
            <person name="Casaregola S."/>
            <person name="Despons L."/>
            <person name="Fairhead C."/>
            <person name="Giersberg M."/>
            <person name="Gierski P."/>
            <person name="Hahnel U."/>
            <person name="Hartmann A."/>
            <person name="Jankowska D."/>
            <person name="Jubin C."/>
            <person name="Jung P."/>
            <person name="Lafontaine I."/>
            <person name="Leh-Louis V."/>
            <person name="Lemaire M."/>
            <person name="Marcet-Houben M."/>
            <person name="Mascher M."/>
            <person name="Morel G."/>
            <person name="Richard G.-F."/>
            <person name="Riechen J."/>
            <person name="Sacerdot C."/>
            <person name="Sarkar A."/>
            <person name="Savel G."/>
            <person name="Schacherer J."/>
            <person name="Sherman D."/>
            <person name="Straub M.-L."/>
            <person name="Stein N."/>
            <person name="Thierry A."/>
            <person name="Trautwein-Schult A."/>
            <person name="Westhof E."/>
            <person name="Worch S."/>
            <person name="Dujon B."/>
            <person name="Souciet J.-L."/>
            <person name="Wincker P."/>
            <person name="Scholz U."/>
            <person name="Neuveglise N."/>
        </authorList>
    </citation>
    <scope>NUCLEOTIDE SEQUENCE</scope>
    <source>
        <strain evidence="13">LS3</strain>
    </source>
</reference>
<gene>
    <name evidence="13" type="ORF">GNLVRS02_ARAD1C13288g</name>
</gene>
<evidence type="ECO:0000256" key="3">
    <source>
        <dbReference type="ARBA" id="ARBA00022448"/>
    </source>
</evidence>
<evidence type="ECO:0000256" key="7">
    <source>
        <dbReference type="ARBA" id="ARBA00022989"/>
    </source>
</evidence>
<evidence type="ECO:0000313" key="13">
    <source>
        <dbReference type="EMBL" id="CDP34474.1"/>
    </source>
</evidence>
<dbReference type="Pfam" id="PF00005">
    <property type="entry name" value="ABC_tran"/>
    <property type="match status" value="1"/>
</dbReference>
<feature type="transmembrane region" description="Helical" evidence="10">
    <location>
        <begin position="197"/>
        <end position="219"/>
    </location>
</feature>
<keyword evidence="13" id="KW-0378">Hydrolase</keyword>
<feature type="compositionally biased region" description="Basic and acidic residues" evidence="9">
    <location>
        <begin position="746"/>
        <end position="757"/>
    </location>
</feature>
<comment type="similarity">
    <text evidence="2">Belongs to the ABC transporter superfamily. ABCB family. Mitochondrial peptide exporter (TC 3.A.1.212) subfamily.</text>
</comment>
<evidence type="ECO:0000256" key="9">
    <source>
        <dbReference type="SAM" id="MobiDB-lite"/>
    </source>
</evidence>
<evidence type="ECO:0000256" key="6">
    <source>
        <dbReference type="ARBA" id="ARBA00022840"/>
    </source>
</evidence>
<evidence type="ECO:0000256" key="5">
    <source>
        <dbReference type="ARBA" id="ARBA00022741"/>
    </source>
</evidence>
<dbReference type="FunFam" id="1.20.1560.10:FF:000058">
    <property type="entry name" value="ABC transporter B family member 25"/>
    <property type="match status" value="1"/>
</dbReference>
<protein>
    <submittedName>
        <fullName evidence="13">ARAD1C13288p</fullName>
        <ecNumber evidence="13">3.6.1.3</ecNumber>
    </submittedName>
</protein>
<proteinExistence type="inferred from homology"/>
<evidence type="ECO:0000256" key="10">
    <source>
        <dbReference type="SAM" id="Phobius"/>
    </source>
</evidence>
<dbReference type="Pfam" id="PF00664">
    <property type="entry name" value="ABC_membrane"/>
    <property type="match status" value="1"/>
</dbReference>
<feature type="transmembrane region" description="Helical" evidence="10">
    <location>
        <begin position="376"/>
        <end position="401"/>
    </location>
</feature>
<feature type="domain" description="ABC transporter" evidence="11">
    <location>
        <begin position="474"/>
        <end position="711"/>
    </location>
</feature>
<dbReference type="InterPro" id="IPR027417">
    <property type="entry name" value="P-loop_NTPase"/>
</dbReference>
<dbReference type="CDD" id="cd03249">
    <property type="entry name" value="ABC_MTABC3_MDL1_MDL2"/>
    <property type="match status" value="1"/>
</dbReference>
<dbReference type="CDD" id="cd18573">
    <property type="entry name" value="ABC_6TM_ABCB10_like"/>
    <property type="match status" value="1"/>
</dbReference>
<dbReference type="PROSITE" id="PS00211">
    <property type="entry name" value="ABC_TRANSPORTER_1"/>
    <property type="match status" value="1"/>
</dbReference>
<name>A0A060T128_BLAAD</name>
<keyword evidence="6" id="KW-0067">ATP-binding</keyword>
<dbReference type="GO" id="GO:0016887">
    <property type="term" value="F:ATP hydrolysis activity"/>
    <property type="evidence" value="ECO:0007669"/>
    <property type="project" value="InterPro"/>
</dbReference>
<dbReference type="Gene3D" id="3.40.50.300">
    <property type="entry name" value="P-loop containing nucleotide triphosphate hydrolases"/>
    <property type="match status" value="1"/>
</dbReference>
<dbReference type="EC" id="3.6.1.3" evidence="13"/>
<dbReference type="PROSITE" id="PS50893">
    <property type="entry name" value="ABC_TRANSPORTER_2"/>
    <property type="match status" value="1"/>
</dbReference>
<dbReference type="GO" id="GO:0005743">
    <property type="term" value="C:mitochondrial inner membrane"/>
    <property type="evidence" value="ECO:0007669"/>
    <property type="project" value="TreeGrafter"/>
</dbReference>
<feature type="region of interest" description="Disordered" evidence="9">
    <location>
        <begin position="81"/>
        <end position="104"/>
    </location>
</feature>
<feature type="transmembrane region" description="Helical" evidence="10">
    <location>
        <begin position="153"/>
        <end position="177"/>
    </location>
</feature>
<dbReference type="Gene3D" id="1.20.1560.10">
    <property type="entry name" value="ABC transporter type 1, transmembrane domain"/>
    <property type="match status" value="1"/>
</dbReference>
<dbReference type="InterPro" id="IPR036640">
    <property type="entry name" value="ABC1_TM_sf"/>
</dbReference>
<dbReference type="AlphaFoldDB" id="A0A060T128"/>
<feature type="domain" description="ABC transmembrane type-1" evidence="12">
    <location>
        <begin position="156"/>
        <end position="441"/>
    </location>
</feature>
<evidence type="ECO:0000256" key="8">
    <source>
        <dbReference type="ARBA" id="ARBA00023136"/>
    </source>
</evidence>
<feature type="compositionally biased region" description="Basic and acidic residues" evidence="9">
    <location>
        <begin position="90"/>
        <end position="104"/>
    </location>
</feature>
<dbReference type="InterPro" id="IPR011527">
    <property type="entry name" value="ABC1_TM_dom"/>
</dbReference>
<keyword evidence="5" id="KW-0547">Nucleotide-binding</keyword>
<evidence type="ECO:0000259" key="11">
    <source>
        <dbReference type="PROSITE" id="PS50893"/>
    </source>
</evidence>
<feature type="transmembrane region" description="Helical" evidence="10">
    <location>
        <begin position="421"/>
        <end position="439"/>
    </location>
</feature>